<accession>A0ABR0QID0</accession>
<comment type="caution">
    <text evidence="1">The sequence shown here is derived from an EMBL/GenBank/DDBJ whole genome shotgun (WGS) entry which is preliminary data.</text>
</comment>
<proteinExistence type="predicted"/>
<organism evidence="1 2">
    <name type="scientific">Gossypium arboreum</name>
    <name type="common">Tree cotton</name>
    <name type="synonym">Gossypium nanking</name>
    <dbReference type="NCBI Taxonomy" id="29729"/>
    <lineage>
        <taxon>Eukaryota</taxon>
        <taxon>Viridiplantae</taxon>
        <taxon>Streptophyta</taxon>
        <taxon>Embryophyta</taxon>
        <taxon>Tracheophyta</taxon>
        <taxon>Spermatophyta</taxon>
        <taxon>Magnoliopsida</taxon>
        <taxon>eudicotyledons</taxon>
        <taxon>Gunneridae</taxon>
        <taxon>Pentapetalae</taxon>
        <taxon>rosids</taxon>
        <taxon>malvids</taxon>
        <taxon>Malvales</taxon>
        <taxon>Malvaceae</taxon>
        <taxon>Malvoideae</taxon>
        <taxon>Gossypium</taxon>
    </lineage>
</organism>
<sequence length="67" mass="7826">MAAEICLSQLPSLVEDRNAEFQLSESVVDIKLYAMHYEIVYACKFGFLEVWMGWMEIEYIVGDQMLQ</sequence>
<evidence type="ECO:0000313" key="2">
    <source>
        <dbReference type="Proteomes" id="UP001358586"/>
    </source>
</evidence>
<protein>
    <submittedName>
        <fullName evidence="1">Uncharacterized protein</fullName>
    </submittedName>
</protein>
<name>A0ABR0QID0_GOSAR</name>
<keyword evidence="2" id="KW-1185">Reference proteome</keyword>
<gene>
    <name evidence="1" type="ORF">PVK06_007529</name>
</gene>
<dbReference type="Proteomes" id="UP001358586">
    <property type="component" value="Chromosome 3"/>
</dbReference>
<dbReference type="EMBL" id="JARKNE010000003">
    <property type="protein sequence ID" value="KAK5838791.1"/>
    <property type="molecule type" value="Genomic_DNA"/>
</dbReference>
<evidence type="ECO:0000313" key="1">
    <source>
        <dbReference type="EMBL" id="KAK5838791.1"/>
    </source>
</evidence>
<reference evidence="1 2" key="1">
    <citation type="submission" date="2023-03" db="EMBL/GenBank/DDBJ databases">
        <title>WGS of Gossypium arboreum.</title>
        <authorList>
            <person name="Yu D."/>
        </authorList>
    </citation>
    <scope>NUCLEOTIDE SEQUENCE [LARGE SCALE GENOMIC DNA]</scope>
    <source>
        <tissue evidence="1">Leaf</tissue>
    </source>
</reference>